<comment type="similarity">
    <text evidence="1">Belongs to the bacterial solute-binding protein 3 family.</text>
</comment>
<dbReference type="Gene3D" id="3.40.190.10">
    <property type="entry name" value="Periplasmic binding protein-like II"/>
    <property type="match status" value="2"/>
</dbReference>
<dbReference type="Proteomes" id="UP000255207">
    <property type="component" value="Unassembled WGS sequence"/>
</dbReference>
<dbReference type="RefSeq" id="WP_114827943.1">
    <property type="nucleotide sequence ID" value="NZ_QQTO01000019.1"/>
</dbReference>
<dbReference type="InterPro" id="IPR001638">
    <property type="entry name" value="Solute-binding_3/MltF_N"/>
</dbReference>
<organism evidence="6 7">
    <name type="scientific">Bosea caraganae</name>
    <dbReference type="NCBI Taxonomy" id="2763117"/>
    <lineage>
        <taxon>Bacteria</taxon>
        <taxon>Pseudomonadati</taxon>
        <taxon>Pseudomonadota</taxon>
        <taxon>Alphaproteobacteria</taxon>
        <taxon>Hyphomicrobiales</taxon>
        <taxon>Boseaceae</taxon>
        <taxon>Bosea</taxon>
    </lineage>
</organism>
<comment type="caution">
    <text evidence="6">The sequence shown here is derived from an EMBL/GenBank/DDBJ whole genome shotgun (WGS) entry which is preliminary data.</text>
</comment>
<name>A0A370LD27_9HYPH</name>
<protein>
    <submittedName>
        <fullName evidence="6">Amino acid ABC transporter substrate-binding protein</fullName>
    </submittedName>
</protein>
<feature type="chain" id="PRO_5030068625" evidence="4">
    <location>
        <begin position="31"/>
        <end position="345"/>
    </location>
</feature>
<dbReference type="Pfam" id="PF00497">
    <property type="entry name" value="SBP_bac_3"/>
    <property type="match status" value="1"/>
</dbReference>
<evidence type="ECO:0000256" key="1">
    <source>
        <dbReference type="ARBA" id="ARBA00010333"/>
    </source>
</evidence>
<evidence type="ECO:0000259" key="5">
    <source>
        <dbReference type="SMART" id="SM00062"/>
    </source>
</evidence>
<feature type="signal peptide" evidence="4">
    <location>
        <begin position="1"/>
        <end position="30"/>
    </location>
</feature>
<evidence type="ECO:0000313" key="7">
    <source>
        <dbReference type="Proteomes" id="UP000255207"/>
    </source>
</evidence>
<dbReference type="EMBL" id="QQTP01000001">
    <property type="protein sequence ID" value="RDJ29831.1"/>
    <property type="molecule type" value="Genomic_DNA"/>
</dbReference>
<dbReference type="PANTHER" id="PTHR30085:SF7">
    <property type="entry name" value="AMINO-ACID ABC TRANSPORTER-BINDING PROTEIN YHDW-RELATED"/>
    <property type="match status" value="1"/>
</dbReference>
<evidence type="ECO:0000256" key="2">
    <source>
        <dbReference type="ARBA" id="ARBA00022448"/>
    </source>
</evidence>
<evidence type="ECO:0000256" key="3">
    <source>
        <dbReference type="ARBA" id="ARBA00022729"/>
    </source>
</evidence>
<dbReference type="OrthoDB" id="9777941at2"/>
<dbReference type="CDD" id="cd13692">
    <property type="entry name" value="PBP2_BztA"/>
    <property type="match status" value="1"/>
</dbReference>
<reference evidence="7" key="1">
    <citation type="submission" date="2018-07" db="EMBL/GenBank/DDBJ databases">
        <authorList>
            <person name="Safronova V.I."/>
            <person name="Chirak E.R."/>
            <person name="Sazanova A.L."/>
        </authorList>
    </citation>
    <scope>NUCLEOTIDE SEQUENCE [LARGE SCALE GENOMIC DNA]</scope>
    <source>
        <strain evidence="7">RCAM04685</strain>
    </source>
</reference>
<dbReference type="PANTHER" id="PTHR30085">
    <property type="entry name" value="AMINO ACID ABC TRANSPORTER PERMEASE"/>
    <property type="match status" value="1"/>
</dbReference>
<accession>A0A370LD27</accession>
<sequence length="345" mass="36760">MLHAVKAYARSALAGLGAAALCAVAIPAAAGTLDTVKQRGTLQCGVSEGLYGFSEQNGQGQWSGFDVDFCRAVAGAIFNDPSKVSFVPLSASDRFEALKAGKVDLLSRNSTWTLEREAGLGLAFAGINFHDGQGFLVMRSLNKDSALDLDGAKVCVEAGTTTQANLADYFRANSMKYEERAFPKSSEALAAFEGGQCNVLTRDQSALYAERLKLAKPGDAIILPDVISKEPLGPVTRADDFPWFNIVKWVHFALINAEELGVTSANTADAIASAKPDVRRFTGAEGGLGKMLGLDDAFAIRAVKAVGNYSEIYERNLGTRSRLGIPRGLNQLWSMGGVLYAPPLR</sequence>
<dbReference type="SUPFAM" id="SSF53850">
    <property type="entry name" value="Periplasmic binding protein-like II"/>
    <property type="match status" value="1"/>
</dbReference>
<dbReference type="InterPro" id="IPR051455">
    <property type="entry name" value="Bact_solute-bind_prot3"/>
</dbReference>
<dbReference type="SMART" id="SM00062">
    <property type="entry name" value="PBPb"/>
    <property type="match status" value="1"/>
</dbReference>
<feature type="domain" description="Solute-binding protein family 3/N-terminal" evidence="5">
    <location>
        <begin position="41"/>
        <end position="270"/>
    </location>
</feature>
<dbReference type="AlphaFoldDB" id="A0A370LD27"/>
<keyword evidence="2" id="KW-0813">Transport</keyword>
<keyword evidence="7" id="KW-1185">Reference proteome</keyword>
<evidence type="ECO:0000313" key="6">
    <source>
        <dbReference type="EMBL" id="RDJ29831.1"/>
    </source>
</evidence>
<proteinExistence type="inferred from homology"/>
<keyword evidence="3 4" id="KW-0732">Signal</keyword>
<gene>
    <name evidence="6" type="ORF">DWE98_04700</name>
</gene>
<dbReference type="GO" id="GO:0006865">
    <property type="term" value="P:amino acid transport"/>
    <property type="evidence" value="ECO:0007669"/>
    <property type="project" value="TreeGrafter"/>
</dbReference>
<evidence type="ECO:0000256" key="4">
    <source>
        <dbReference type="SAM" id="SignalP"/>
    </source>
</evidence>